<dbReference type="AlphaFoldDB" id="A0A7C8GU87"/>
<dbReference type="InterPro" id="IPR000182">
    <property type="entry name" value="GNAT_dom"/>
</dbReference>
<feature type="domain" description="N-acetyltransferase" evidence="1">
    <location>
        <begin position="141"/>
        <end position="275"/>
    </location>
</feature>
<keyword evidence="3" id="KW-1185">Reference proteome</keyword>
<evidence type="ECO:0000313" key="3">
    <source>
        <dbReference type="Proteomes" id="UP000480246"/>
    </source>
</evidence>
<proteinExistence type="predicted"/>
<dbReference type="Gene3D" id="3.40.630.30">
    <property type="match status" value="1"/>
</dbReference>
<comment type="caution">
    <text evidence="2">The sequence shown here is derived from an EMBL/GenBank/DDBJ whole genome shotgun (WGS) entry which is preliminary data.</text>
</comment>
<dbReference type="OrthoDB" id="7054616at2"/>
<dbReference type="CDD" id="cd04301">
    <property type="entry name" value="NAT_SF"/>
    <property type="match status" value="1"/>
</dbReference>
<dbReference type="PANTHER" id="PTHR31143">
    <property type="match status" value="1"/>
</dbReference>
<dbReference type="SUPFAM" id="SSF55729">
    <property type="entry name" value="Acyl-CoA N-acyltransferases (Nat)"/>
    <property type="match status" value="1"/>
</dbReference>
<evidence type="ECO:0000259" key="1">
    <source>
        <dbReference type="PROSITE" id="PS51186"/>
    </source>
</evidence>
<keyword evidence="2" id="KW-0808">Transferase</keyword>
<dbReference type="PANTHER" id="PTHR31143:SF2">
    <property type="entry name" value="FR47-LIKE DOMAIN-CONTAINING PROTEIN-RELATED"/>
    <property type="match status" value="1"/>
</dbReference>
<organism evidence="2 3">
    <name type="scientific">Gracilibacillus oryzae</name>
    <dbReference type="NCBI Taxonomy" id="1672701"/>
    <lineage>
        <taxon>Bacteria</taxon>
        <taxon>Bacillati</taxon>
        <taxon>Bacillota</taxon>
        <taxon>Bacilli</taxon>
        <taxon>Bacillales</taxon>
        <taxon>Bacillaceae</taxon>
        <taxon>Gracilibacillus</taxon>
    </lineage>
</organism>
<dbReference type="EMBL" id="WEID01000030">
    <property type="protein sequence ID" value="KAB8138014.1"/>
    <property type="molecule type" value="Genomic_DNA"/>
</dbReference>
<sequence length="275" mass="31835">MMIVKLPKDDYDKINKLLVSPQEKNDNVLNAVISGMNQGVVYVDQIKEPRTAIVYAVGLEYYLLGDPENESFNSCLGALISKQLKQESLDLCGGTWFIARVFNEKWIKALKKVVDGRNYYVDYSVYYELNNDRFHEGCEPCHVLDDDFSIIKITKDLINSDKDLREELTEYWSSAESFIQFGLGYAILKNDKVISTCYSCCVNGDRHEIYVATFDQNVRNRGLATILAQLYIKECMERGFHVFWTTDESNEPSKRVAEKLSFEFSHRVMSFEFEF</sequence>
<evidence type="ECO:0000313" key="2">
    <source>
        <dbReference type="EMBL" id="KAB8138014.1"/>
    </source>
</evidence>
<dbReference type="Proteomes" id="UP000480246">
    <property type="component" value="Unassembled WGS sequence"/>
</dbReference>
<dbReference type="GO" id="GO:0016747">
    <property type="term" value="F:acyltransferase activity, transferring groups other than amino-acyl groups"/>
    <property type="evidence" value="ECO:0007669"/>
    <property type="project" value="InterPro"/>
</dbReference>
<dbReference type="PROSITE" id="PS51186">
    <property type="entry name" value="GNAT"/>
    <property type="match status" value="1"/>
</dbReference>
<accession>A0A7C8GU87</accession>
<protein>
    <submittedName>
        <fullName evidence="2">GNAT family N-acetyltransferase</fullName>
    </submittedName>
</protein>
<name>A0A7C8GU87_9BACI</name>
<dbReference type="InterPro" id="IPR027365">
    <property type="entry name" value="GNAT_acetyltra_YdfB-like"/>
</dbReference>
<reference evidence="2 3" key="1">
    <citation type="submission" date="2019-10" db="EMBL/GenBank/DDBJ databases">
        <title>Gracilibacillus sp. nov. isolated from rice seeds.</title>
        <authorList>
            <person name="He S."/>
        </authorList>
    </citation>
    <scope>NUCLEOTIDE SEQUENCE [LARGE SCALE GENOMIC DNA]</scope>
    <source>
        <strain evidence="2 3">TD8</strain>
    </source>
</reference>
<dbReference type="Pfam" id="PF12746">
    <property type="entry name" value="GNAT_acetyltran"/>
    <property type="match status" value="1"/>
</dbReference>
<dbReference type="RefSeq" id="WP_153402224.1">
    <property type="nucleotide sequence ID" value="NZ_ML762426.1"/>
</dbReference>
<gene>
    <name evidence="2" type="ORF">F9U64_06715</name>
</gene>
<dbReference type="InterPro" id="IPR016181">
    <property type="entry name" value="Acyl_CoA_acyltransferase"/>
</dbReference>